<evidence type="ECO:0000313" key="2">
    <source>
        <dbReference type="Proteomes" id="UP001597549"/>
    </source>
</evidence>
<proteinExistence type="predicted"/>
<dbReference type="Proteomes" id="UP001597549">
    <property type="component" value="Unassembled WGS sequence"/>
</dbReference>
<evidence type="ECO:0000313" key="1">
    <source>
        <dbReference type="EMBL" id="MFD2907429.1"/>
    </source>
</evidence>
<accession>A0ABW5Z3L9</accession>
<sequence>MKANKIYDITFDTDETIMTASLSKSNEVVMLMSSGSVIRFNLDDQNGEHLFSVKSNIGYSDGGFDITAKTSIYTMDEIVVIVNDFKRHGFVHYPDKYHALHLWREDYHADISTYPIALYKNADGV</sequence>
<gene>
    <name evidence="1" type="ORF">ACFSX9_01645</name>
</gene>
<feature type="non-terminal residue" evidence="1">
    <location>
        <position position="125"/>
    </location>
</feature>
<protein>
    <submittedName>
        <fullName evidence="1">Uncharacterized protein</fullName>
    </submittedName>
</protein>
<keyword evidence="2" id="KW-1185">Reference proteome</keyword>
<comment type="caution">
    <text evidence="1">The sequence shown here is derived from an EMBL/GenBank/DDBJ whole genome shotgun (WGS) entry which is preliminary data.</text>
</comment>
<name>A0ABW5Z3L9_9FLAO</name>
<reference evidence="2" key="1">
    <citation type="journal article" date="2019" name="Int. J. Syst. Evol. Microbiol.">
        <title>The Global Catalogue of Microorganisms (GCM) 10K type strain sequencing project: providing services to taxonomists for standard genome sequencing and annotation.</title>
        <authorList>
            <consortium name="The Broad Institute Genomics Platform"/>
            <consortium name="The Broad Institute Genome Sequencing Center for Infectious Disease"/>
            <person name="Wu L."/>
            <person name="Ma J."/>
        </authorList>
    </citation>
    <scope>NUCLEOTIDE SEQUENCE [LARGE SCALE GENOMIC DNA]</scope>
    <source>
        <strain evidence="2">KCTC 52644</strain>
    </source>
</reference>
<dbReference type="EMBL" id="JBHUOL010000005">
    <property type="protein sequence ID" value="MFD2907429.1"/>
    <property type="molecule type" value="Genomic_DNA"/>
</dbReference>
<organism evidence="1 2">
    <name type="scientific">Flavobacterium ardleyense</name>
    <dbReference type="NCBI Taxonomy" id="2038737"/>
    <lineage>
        <taxon>Bacteria</taxon>
        <taxon>Pseudomonadati</taxon>
        <taxon>Bacteroidota</taxon>
        <taxon>Flavobacteriia</taxon>
        <taxon>Flavobacteriales</taxon>
        <taxon>Flavobacteriaceae</taxon>
        <taxon>Flavobacterium</taxon>
    </lineage>
</organism>